<proteinExistence type="predicted"/>
<protein>
    <recommendedName>
        <fullName evidence="1">LarA-like N-terminal domain-containing protein</fullName>
    </recommendedName>
</protein>
<dbReference type="HOGENOM" id="CLU_055092_0_0_9"/>
<dbReference type="EMBL" id="ADLN01000060">
    <property type="protein sequence ID" value="EHI59361.1"/>
    <property type="molecule type" value="Genomic_DNA"/>
</dbReference>
<dbReference type="AlphaFoldDB" id="G5IGP0"/>
<name>G5IGP0_9FIRM</name>
<sequence length="435" mass="48038">MEVRERFEELLREVEPPRFIPVEYRLEQPRIADTEQAVREQLAGCGSMEEIHPGDTVAITAGSREITDMVTILRTVAAMVKERGGLPFIIPAMGSHGGATAEGQEEVLRHFGVTEESTGAPIRSCMDTVKIGETENGFDVCIDKLAFEADHIIPIGRIKAHTDFRGPVESGIMKMIVIGLGKQHGASICHKLGFPNMGKNLLEFGAVILDKAPILLGIGVIENAEHRLAHVEAVPAGQILKREPELLELSKSLMPRIPFDNLDVLLISQMGKEISGAGMDPNITGRSCVLGRFWPNAEKIAVLDLTDKSDGNAAGMGNADAITRRMYEKIDFTPIYINGVTCRDTEGIRLPAVMETDMLALKFCMYTCIRRDALPDARIVWIKNTADLHTMYVSEALKEEAEQNGQLRILGDARPLTEEDGNLIWREVKDENRKC</sequence>
<keyword evidence="3" id="KW-1185">Reference proteome</keyword>
<dbReference type="OrthoDB" id="9788398at2"/>
<gene>
    <name evidence="2" type="ORF">HMPREF9473_02668</name>
</gene>
<organism evidence="2 3">
    <name type="scientific">Hungatella hathewayi WAL-18680</name>
    <dbReference type="NCBI Taxonomy" id="742737"/>
    <lineage>
        <taxon>Bacteria</taxon>
        <taxon>Bacillati</taxon>
        <taxon>Bacillota</taxon>
        <taxon>Clostridia</taxon>
        <taxon>Lachnospirales</taxon>
        <taxon>Lachnospiraceae</taxon>
        <taxon>Hungatella</taxon>
    </lineage>
</organism>
<comment type="caution">
    <text evidence="2">The sequence shown here is derived from an EMBL/GenBank/DDBJ whole genome shotgun (WGS) entry which is preliminary data.</text>
</comment>
<feature type="domain" description="LarA-like N-terminal" evidence="1">
    <location>
        <begin position="30"/>
        <end position="191"/>
    </location>
</feature>
<dbReference type="Proteomes" id="UP000005384">
    <property type="component" value="Unassembled WGS sequence"/>
</dbReference>
<dbReference type="InterPro" id="IPR018657">
    <property type="entry name" value="LarA-like_N"/>
</dbReference>
<evidence type="ECO:0000259" key="1">
    <source>
        <dbReference type="Pfam" id="PF09861"/>
    </source>
</evidence>
<reference evidence="2 3" key="1">
    <citation type="submission" date="2011-08" db="EMBL/GenBank/DDBJ databases">
        <title>The Genome Sequence of Clostridium hathewayi WAL-18680.</title>
        <authorList>
            <consortium name="The Broad Institute Genome Sequencing Platform"/>
            <person name="Earl A."/>
            <person name="Ward D."/>
            <person name="Feldgarden M."/>
            <person name="Gevers D."/>
            <person name="Finegold S.M."/>
            <person name="Summanen P.H."/>
            <person name="Molitoris D.R."/>
            <person name="Song M."/>
            <person name="Daigneault M."/>
            <person name="Allen-Vercoe E."/>
            <person name="Young S.K."/>
            <person name="Zeng Q."/>
            <person name="Gargeya S."/>
            <person name="Fitzgerald M."/>
            <person name="Haas B."/>
            <person name="Abouelleil A."/>
            <person name="Alvarado L."/>
            <person name="Arachchi H.M."/>
            <person name="Berlin A."/>
            <person name="Brown A."/>
            <person name="Chapman S.B."/>
            <person name="Chen Z."/>
            <person name="Dunbar C."/>
            <person name="Freedman E."/>
            <person name="Gearin G."/>
            <person name="Gellesch M."/>
            <person name="Goldberg J."/>
            <person name="Griggs A."/>
            <person name="Gujja S."/>
            <person name="Heiman D."/>
            <person name="Howarth C."/>
            <person name="Larson L."/>
            <person name="Lui A."/>
            <person name="MacDonald P.J.P."/>
            <person name="Montmayeur A."/>
            <person name="Murphy C."/>
            <person name="Neiman D."/>
            <person name="Pearson M."/>
            <person name="Priest M."/>
            <person name="Roberts A."/>
            <person name="Saif S."/>
            <person name="Shea T."/>
            <person name="Shenoy N."/>
            <person name="Sisk P."/>
            <person name="Stolte C."/>
            <person name="Sykes S."/>
            <person name="Wortman J."/>
            <person name="Nusbaum C."/>
            <person name="Birren B."/>
        </authorList>
    </citation>
    <scope>NUCLEOTIDE SEQUENCE [LARGE SCALE GENOMIC DNA]</scope>
    <source>
        <strain evidence="2 3">WAL-18680</strain>
    </source>
</reference>
<evidence type="ECO:0000313" key="2">
    <source>
        <dbReference type="EMBL" id="EHI59361.1"/>
    </source>
</evidence>
<dbReference type="Gene3D" id="3.40.50.11440">
    <property type="match status" value="1"/>
</dbReference>
<accession>G5IGP0</accession>
<evidence type="ECO:0000313" key="3">
    <source>
        <dbReference type="Proteomes" id="UP000005384"/>
    </source>
</evidence>
<dbReference type="Pfam" id="PF09861">
    <property type="entry name" value="Lar_N"/>
    <property type="match status" value="1"/>
</dbReference>
<dbReference type="PATRIC" id="fig|742737.3.peg.2679"/>
<dbReference type="RefSeq" id="WP_006780647.1">
    <property type="nucleotide sequence ID" value="NZ_CP040506.1"/>
</dbReference>
<dbReference type="GO" id="GO:0050043">
    <property type="term" value="F:lactate racemase activity"/>
    <property type="evidence" value="ECO:0007669"/>
    <property type="project" value="InterPro"/>
</dbReference>